<organism evidence="2 3">
    <name type="scientific">Castilleja foliolosa</name>
    <dbReference type="NCBI Taxonomy" id="1961234"/>
    <lineage>
        <taxon>Eukaryota</taxon>
        <taxon>Viridiplantae</taxon>
        <taxon>Streptophyta</taxon>
        <taxon>Embryophyta</taxon>
        <taxon>Tracheophyta</taxon>
        <taxon>Spermatophyta</taxon>
        <taxon>Magnoliopsida</taxon>
        <taxon>eudicotyledons</taxon>
        <taxon>Gunneridae</taxon>
        <taxon>Pentapetalae</taxon>
        <taxon>asterids</taxon>
        <taxon>lamiids</taxon>
        <taxon>Lamiales</taxon>
        <taxon>Orobanchaceae</taxon>
        <taxon>Pedicularideae</taxon>
        <taxon>Castillejinae</taxon>
        <taxon>Castilleja</taxon>
    </lineage>
</organism>
<accession>A0ABD3EQH6</accession>
<feature type="compositionally biased region" description="Polar residues" evidence="1">
    <location>
        <begin position="71"/>
        <end position="85"/>
    </location>
</feature>
<evidence type="ECO:0000256" key="1">
    <source>
        <dbReference type="SAM" id="MobiDB-lite"/>
    </source>
</evidence>
<comment type="caution">
    <text evidence="2">The sequence shown here is derived from an EMBL/GenBank/DDBJ whole genome shotgun (WGS) entry which is preliminary data.</text>
</comment>
<name>A0ABD3EQH6_9LAMI</name>
<sequence length="148" mass="16477">MTLDPPSPDPLPEFHTQLTHNPPSFNPSHTNSLYNGRSSIQLSRSPSKPQIQPTNSFEHHPNHPHYDSKTQSETPQETLDSSNLVLESRSAVDESAPAPKPDLSKRLIPENGLAVTHSGTDKDISGGEEETVKPWFHFDCSKKSFQRD</sequence>
<protein>
    <recommendedName>
        <fullName evidence="4">Engrailed</fullName>
    </recommendedName>
</protein>
<evidence type="ECO:0000313" key="3">
    <source>
        <dbReference type="Proteomes" id="UP001632038"/>
    </source>
</evidence>
<feature type="compositionally biased region" description="Basic and acidic residues" evidence="1">
    <location>
        <begin position="57"/>
        <end position="70"/>
    </location>
</feature>
<gene>
    <name evidence="2" type="ORF">CASFOL_001110</name>
</gene>
<feature type="compositionally biased region" description="Pro residues" evidence="1">
    <location>
        <begin position="1"/>
        <end position="11"/>
    </location>
</feature>
<dbReference type="EMBL" id="JAVIJP010000002">
    <property type="protein sequence ID" value="KAL3655324.1"/>
    <property type="molecule type" value="Genomic_DNA"/>
</dbReference>
<keyword evidence="3" id="KW-1185">Reference proteome</keyword>
<evidence type="ECO:0008006" key="4">
    <source>
        <dbReference type="Google" id="ProtNLM"/>
    </source>
</evidence>
<dbReference type="AlphaFoldDB" id="A0ABD3EQH6"/>
<proteinExistence type="predicted"/>
<feature type="compositionally biased region" description="Polar residues" evidence="1">
    <location>
        <begin position="16"/>
        <end position="56"/>
    </location>
</feature>
<reference evidence="3" key="1">
    <citation type="journal article" date="2024" name="IScience">
        <title>Strigolactones Initiate the Formation of Haustorium-like Structures in Castilleja.</title>
        <authorList>
            <person name="Buerger M."/>
            <person name="Peterson D."/>
            <person name="Chory J."/>
        </authorList>
    </citation>
    <scope>NUCLEOTIDE SEQUENCE [LARGE SCALE GENOMIC DNA]</scope>
</reference>
<feature type="region of interest" description="Disordered" evidence="1">
    <location>
        <begin position="1"/>
        <end position="133"/>
    </location>
</feature>
<evidence type="ECO:0000313" key="2">
    <source>
        <dbReference type="EMBL" id="KAL3655324.1"/>
    </source>
</evidence>
<dbReference type="Proteomes" id="UP001632038">
    <property type="component" value="Unassembled WGS sequence"/>
</dbReference>